<evidence type="ECO:0000256" key="2">
    <source>
        <dbReference type="ARBA" id="ARBA00010701"/>
    </source>
</evidence>
<keyword evidence="5" id="KW-1133">Transmembrane helix</keyword>
<keyword evidence="3" id="KW-0964">Secreted</keyword>
<dbReference type="Pfam" id="PF00151">
    <property type="entry name" value="Lipase"/>
    <property type="match status" value="1"/>
</dbReference>
<dbReference type="GO" id="GO:0016298">
    <property type="term" value="F:lipase activity"/>
    <property type="evidence" value="ECO:0007669"/>
    <property type="project" value="InterPro"/>
</dbReference>
<reference evidence="7" key="2">
    <citation type="journal article" date="2023" name="Science">
        <title>Genomic signatures of disease resistance in endangered staghorn corals.</title>
        <authorList>
            <person name="Vollmer S.V."/>
            <person name="Selwyn J.D."/>
            <person name="Despard B.A."/>
            <person name="Roesel C.L."/>
        </authorList>
    </citation>
    <scope>NUCLEOTIDE SEQUENCE</scope>
    <source>
        <strain evidence="7">K2</strain>
    </source>
</reference>
<keyword evidence="5" id="KW-0812">Transmembrane</keyword>
<proteinExistence type="inferred from homology"/>
<accession>A0AAD9V499</accession>
<dbReference type="Proteomes" id="UP001249851">
    <property type="component" value="Unassembled WGS sequence"/>
</dbReference>
<keyword evidence="5" id="KW-0472">Membrane</keyword>
<dbReference type="EMBL" id="JARQWQ010000035">
    <property type="protein sequence ID" value="KAK2560734.1"/>
    <property type="molecule type" value="Genomic_DNA"/>
</dbReference>
<evidence type="ECO:0000313" key="7">
    <source>
        <dbReference type="EMBL" id="KAK2560734.1"/>
    </source>
</evidence>
<dbReference type="PANTHER" id="PTHR11610">
    <property type="entry name" value="LIPASE"/>
    <property type="match status" value="1"/>
</dbReference>
<feature type="transmembrane region" description="Helical" evidence="5">
    <location>
        <begin position="24"/>
        <end position="45"/>
    </location>
</feature>
<protein>
    <submittedName>
        <fullName evidence="7">Pancreatic triacylglycerol lipase</fullName>
    </submittedName>
</protein>
<organism evidence="7 8">
    <name type="scientific">Acropora cervicornis</name>
    <name type="common">Staghorn coral</name>
    <dbReference type="NCBI Taxonomy" id="6130"/>
    <lineage>
        <taxon>Eukaryota</taxon>
        <taxon>Metazoa</taxon>
        <taxon>Cnidaria</taxon>
        <taxon>Anthozoa</taxon>
        <taxon>Hexacorallia</taxon>
        <taxon>Scleractinia</taxon>
        <taxon>Astrocoeniina</taxon>
        <taxon>Acroporidae</taxon>
        <taxon>Acropora</taxon>
    </lineage>
</organism>
<comment type="subcellular location">
    <subcellularLocation>
        <location evidence="1">Secreted</location>
    </subcellularLocation>
</comment>
<sequence length="131" mass="14997">MSWAHKVQTGFAAFGRPATSQVKLVRTMNGIYVLMLVIWSSFFSFTQSKVVFKEVCYGKYGCFSKAPPFDDRLVMSPQDPSIVNTTFSLYTRSNKHKAHLIDDEDEEKLYDSNFEISKRTIIISHGWTAAR</sequence>
<evidence type="ECO:0000259" key="6">
    <source>
        <dbReference type="Pfam" id="PF00151"/>
    </source>
</evidence>
<reference evidence="7" key="1">
    <citation type="journal article" date="2023" name="G3 (Bethesda)">
        <title>Whole genome assembly and annotation of the endangered Caribbean coral Acropora cervicornis.</title>
        <authorList>
            <person name="Selwyn J.D."/>
            <person name="Vollmer S.V."/>
        </authorList>
    </citation>
    <scope>NUCLEOTIDE SEQUENCE</scope>
    <source>
        <strain evidence="7">K2</strain>
    </source>
</reference>
<dbReference type="InterPro" id="IPR000734">
    <property type="entry name" value="TAG_lipase"/>
</dbReference>
<gene>
    <name evidence="7" type="ORF">P5673_016512</name>
</gene>
<dbReference type="GO" id="GO:0016042">
    <property type="term" value="P:lipid catabolic process"/>
    <property type="evidence" value="ECO:0007669"/>
    <property type="project" value="TreeGrafter"/>
</dbReference>
<dbReference type="InterPro" id="IPR013818">
    <property type="entry name" value="Lipase"/>
</dbReference>
<evidence type="ECO:0000256" key="5">
    <source>
        <dbReference type="SAM" id="Phobius"/>
    </source>
</evidence>
<dbReference type="InterPro" id="IPR029058">
    <property type="entry name" value="AB_hydrolase_fold"/>
</dbReference>
<evidence type="ECO:0000313" key="8">
    <source>
        <dbReference type="Proteomes" id="UP001249851"/>
    </source>
</evidence>
<comment type="caution">
    <text evidence="7">The sequence shown here is derived from an EMBL/GenBank/DDBJ whole genome shotgun (WGS) entry which is preliminary data.</text>
</comment>
<keyword evidence="8" id="KW-1185">Reference proteome</keyword>
<dbReference type="SUPFAM" id="SSF53474">
    <property type="entry name" value="alpha/beta-Hydrolases"/>
    <property type="match status" value="1"/>
</dbReference>
<name>A0AAD9V499_ACRCE</name>
<comment type="similarity">
    <text evidence="2 4">Belongs to the AB hydrolase superfamily. Lipase family.</text>
</comment>
<dbReference type="AlphaFoldDB" id="A0AAD9V499"/>
<evidence type="ECO:0000256" key="4">
    <source>
        <dbReference type="RuleBase" id="RU004262"/>
    </source>
</evidence>
<dbReference type="GO" id="GO:0005615">
    <property type="term" value="C:extracellular space"/>
    <property type="evidence" value="ECO:0007669"/>
    <property type="project" value="TreeGrafter"/>
</dbReference>
<evidence type="ECO:0000256" key="3">
    <source>
        <dbReference type="ARBA" id="ARBA00022525"/>
    </source>
</evidence>
<dbReference type="Gene3D" id="3.40.50.1820">
    <property type="entry name" value="alpha/beta hydrolase"/>
    <property type="match status" value="1"/>
</dbReference>
<evidence type="ECO:0000256" key="1">
    <source>
        <dbReference type="ARBA" id="ARBA00004613"/>
    </source>
</evidence>
<feature type="domain" description="Lipase" evidence="6">
    <location>
        <begin position="53"/>
        <end position="129"/>
    </location>
</feature>